<accession>A0A097QWV8</accession>
<reference evidence="3 4" key="1">
    <citation type="journal article" date="2014" name="Gut Pathog.">
        <title>Gene clusters of Hafnia alvei strain FB1 important in survival and pathogenesis: a draft genome perspective.</title>
        <authorList>
            <person name="Tan J.Y."/>
            <person name="Yin W.F."/>
            <person name="Chan K.G."/>
        </authorList>
    </citation>
    <scope>NUCLEOTIDE SEQUENCE [LARGE SCALE GENOMIC DNA]</scope>
    <source>
        <strain evidence="3 4">FB1</strain>
    </source>
</reference>
<dbReference type="GO" id="GO:0003824">
    <property type="term" value="F:catalytic activity"/>
    <property type="evidence" value="ECO:0007669"/>
    <property type="project" value="UniProtKB-ARBA"/>
</dbReference>
<evidence type="ECO:0000313" key="3">
    <source>
        <dbReference type="EMBL" id="AIU70975.1"/>
    </source>
</evidence>
<dbReference type="Gene3D" id="3.30.470.20">
    <property type="entry name" value="ATP-grasp fold, B domain"/>
    <property type="match status" value="1"/>
</dbReference>
<evidence type="ECO:0000256" key="1">
    <source>
        <dbReference type="PROSITE-ProRule" id="PRU00409"/>
    </source>
</evidence>
<evidence type="ECO:0000313" key="4">
    <source>
        <dbReference type="Proteomes" id="UP000029986"/>
    </source>
</evidence>
<evidence type="ECO:0000259" key="2">
    <source>
        <dbReference type="PROSITE" id="PS50975"/>
    </source>
</evidence>
<dbReference type="Pfam" id="PF15632">
    <property type="entry name" value="ATPgrasp_Ter"/>
    <property type="match status" value="1"/>
</dbReference>
<keyword evidence="1" id="KW-0067">ATP-binding</keyword>
<organism evidence="3 4">
    <name type="scientific">Hafnia alvei FB1</name>
    <dbReference type="NCBI Taxonomy" id="1453496"/>
    <lineage>
        <taxon>Bacteria</taxon>
        <taxon>Pseudomonadati</taxon>
        <taxon>Pseudomonadota</taxon>
        <taxon>Gammaproteobacteria</taxon>
        <taxon>Enterobacterales</taxon>
        <taxon>Hafniaceae</taxon>
        <taxon>Hafnia</taxon>
    </lineage>
</organism>
<keyword evidence="1" id="KW-0547">Nucleotide-binding</keyword>
<dbReference type="Gene3D" id="3.30.1490.20">
    <property type="entry name" value="ATP-grasp fold, A domain"/>
    <property type="match status" value="1"/>
</dbReference>
<name>A0A097QWV8_HAFAL</name>
<dbReference type="PATRIC" id="fig|1453496.5.peg.43"/>
<proteinExistence type="predicted"/>
<dbReference type="GO" id="GO:0005524">
    <property type="term" value="F:ATP binding"/>
    <property type="evidence" value="ECO:0007669"/>
    <property type="project" value="UniProtKB-UniRule"/>
</dbReference>
<dbReference type="AlphaFoldDB" id="A0A097QWV8"/>
<dbReference type="RefSeq" id="WP_025799672.1">
    <property type="nucleotide sequence ID" value="NZ_CP009706.1"/>
</dbReference>
<dbReference type="eggNOG" id="COG0189">
    <property type="taxonomic scope" value="Bacteria"/>
</dbReference>
<dbReference type="EMBL" id="CP009706">
    <property type="protein sequence ID" value="AIU70975.1"/>
    <property type="molecule type" value="Genomic_DNA"/>
</dbReference>
<dbReference type="InterPro" id="IPR011761">
    <property type="entry name" value="ATP-grasp"/>
</dbReference>
<dbReference type="InterPro" id="IPR013815">
    <property type="entry name" value="ATP_grasp_subdomain_1"/>
</dbReference>
<dbReference type="PROSITE" id="PS50975">
    <property type="entry name" value="ATP_GRASP"/>
    <property type="match status" value="1"/>
</dbReference>
<feature type="domain" description="ATP-grasp" evidence="2">
    <location>
        <begin position="95"/>
        <end position="287"/>
    </location>
</feature>
<gene>
    <name evidence="3" type="ORF">AT03_00190</name>
</gene>
<dbReference type="SUPFAM" id="SSF56059">
    <property type="entry name" value="Glutathione synthetase ATP-binding domain-like"/>
    <property type="match status" value="1"/>
</dbReference>
<dbReference type="Proteomes" id="UP000029986">
    <property type="component" value="Chromosome"/>
</dbReference>
<dbReference type="Gene3D" id="3.40.50.20">
    <property type="match status" value="1"/>
</dbReference>
<dbReference type="KEGG" id="hav:AT03_00190"/>
<dbReference type="OrthoDB" id="9803907at2"/>
<protein>
    <recommendedName>
        <fullName evidence="2">ATP-grasp domain-containing protein</fullName>
    </recommendedName>
</protein>
<sequence length="426" mass="48500">MSDSSSKNVLIFPAGTEIGREIWSSLRWCKDVTLFLAGANYDNHAQFYDYEYAYLPMVEQEGWIAELSDFIKSNKIDFIYPAHDDVLLALVENRKEFSAAVIAPSVETCRITRSKRSTYLALADLISVPNVYSESKIPSWPVFVKPDRGQGAQGAVRVDNYQDLEHVLRITPDAIICEYLPGDEFTVDCFSDRKRGLLFSQARQRGRIRSGIAMSSSTVSIKNIQAIAECIGNRLRLYGAWFFQMKYSADGVLTLLEVAPRVAGTMSLNRVRGVNFPLLSLYESLNQHFDISTHSGEVSVSRGLSNRYKYDLEYNNIYVDFDDTLYLRGMVCLPLITLLYQCRNEGKRIYLITRHRGDIHHLLLQLRLNVIFDEIIHLTNGERKSDFISADKSIFIDDSFSERKEVASALGIPTFDNSMIELLLKE</sequence>
<dbReference type="GO" id="GO:0046872">
    <property type="term" value="F:metal ion binding"/>
    <property type="evidence" value="ECO:0007669"/>
    <property type="project" value="InterPro"/>
</dbReference>
<dbReference type="HOGENOM" id="CLU_052967_0_0_6"/>
<keyword evidence="4" id="KW-1185">Reference proteome</keyword>